<sequence length="190" mass="21170">MLPSPASSTNSSPPGPSPVPRRPLRPDFSPVIYLDQPPPSDLLRAASDFGFFHLARHGVPSALAESQSFLRSDWLPVNNLLSLGFHPEDLDHDDQDRILMLDTGGRVDGDGFASLPALLEFGKCLEKVGLGVVDMLSSMIEGFCKNPFEKRSYTPRCLIWISSYDIDINTDKTGYQMRKSKCYPYVFSMR</sequence>
<dbReference type="AlphaFoldDB" id="A0A8D6ZXV2"/>
<protein>
    <submittedName>
        <fullName evidence="2">(wild Malaysian banana) hypothetical protein</fullName>
    </submittedName>
</protein>
<evidence type="ECO:0000313" key="2">
    <source>
        <dbReference type="EMBL" id="CAG1838445.1"/>
    </source>
</evidence>
<feature type="region of interest" description="Disordered" evidence="1">
    <location>
        <begin position="1"/>
        <end position="30"/>
    </location>
</feature>
<reference evidence="2" key="1">
    <citation type="submission" date="2021-03" db="EMBL/GenBank/DDBJ databases">
        <authorList>
            <consortium name="Genoscope - CEA"/>
            <person name="William W."/>
        </authorList>
    </citation>
    <scope>NUCLEOTIDE SEQUENCE</scope>
    <source>
        <strain evidence="2">Doubled-haploid Pahang</strain>
    </source>
</reference>
<accession>A0A8D6ZXV2</accession>
<proteinExistence type="predicted"/>
<name>A0A8D6ZXV2_MUSAM</name>
<dbReference type="PANTHER" id="PTHR34945:SF2">
    <property type="entry name" value="2-OXOGLUTARATE (2OG) AND FE(II)-DEPENDENT OXYGENASE SUPERFAMILY PROTEIN"/>
    <property type="match status" value="1"/>
</dbReference>
<dbReference type="PANTHER" id="PTHR34945">
    <property type="entry name" value="2-OXOGLUTARATE (2OG) AND FE(II)-DEPENDENT OXYGENASE SUPERFAMILY PROTEIN"/>
    <property type="match status" value="1"/>
</dbReference>
<feature type="compositionally biased region" description="Low complexity" evidence="1">
    <location>
        <begin position="1"/>
        <end position="12"/>
    </location>
</feature>
<organism evidence="2">
    <name type="scientific">Musa acuminata subsp. malaccensis</name>
    <name type="common">Wild banana</name>
    <name type="synonym">Musa malaccensis</name>
    <dbReference type="NCBI Taxonomy" id="214687"/>
    <lineage>
        <taxon>Eukaryota</taxon>
        <taxon>Viridiplantae</taxon>
        <taxon>Streptophyta</taxon>
        <taxon>Embryophyta</taxon>
        <taxon>Tracheophyta</taxon>
        <taxon>Spermatophyta</taxon>
        <taxon>Magnoliopsida</taxon>
        <taxon>Liliopsida</taxon>
        <taxon>Zingiberales</taxon>
        <taxon>Musaceae</taxon>
        <taxon>Musa</taxon>
    </lineage>
</organism>
<gene>
    <name evidence="2" type="ORF">GSMUA_266220.1</name>
</gene>
<evidence type="ECO:0000256" key="1">
    <source>
        <dbReference type="SAM" id="MobiDB-lite"/>
    </source>
</evidence>
<dbReference type="EMBL" id="HG996470">
    <property type="protein sequence ID" value="CAG1838445.1"/>
    <property type="molecule type" value="Genomic_DNA"/>
</dbReference>